<keyword evidence="4" id="KW-1185">Reference proteome</keyword>
<proteinExistence type="predicted"/>
<reference evidence="3" key="4">
    <citation type="submission" date="2020-10" db="EMBL/GenBank/DDBJ databases">
        <authorList>
            <person name="Bassil N.M."/>
            <person name="Lloyd J.R."/>
        </authorList>
    </citation>
    <scope>NUCLEOTIDE SEQUENCE</scope>
    <source>
        <strain evidence="3">NB2006</strain>
    </source>
</reference>
<reference evidence="3 4" key="3">
    <citation type="journal article" date="2019" name="Int. J. Syst. Evol. Microbiol.">
        <title>Anaerobacillus isosaccharinicus sp. nov., an alkaliphilic bacterium which degrades isosaccharinic acid.</title>
        <authorList>
            <person name="Bassil N.M."/>
            <person name="Lloyd J.R."/>
        </authorList>
    </citation>
    <scope>NUCLEOTIDE SEQUENCE [LARGE SCALE GENOMIC DNA]</scope>
    <source>
        <strain evidence="3 4">NB2006</strain>
    </source>
</reference>
<evidence type="ECO:0000259" key="1">
    <source>
        <dbReference type="Pfam" id="PF25199"/>
    </source>
</evidence>
<protein>
    <recommendedName>
        <fullName evidence="1">Novel STAND NTPase 5 domain-containing protein</fullName>
    </recommendedName>
</protein>
<reference evidence="2 4" key="1">
    <citation type="submission" date="2016-10" db="EMBL/GenBank/DDBJ databases">
        <title>Draft genome sequences of four alkaliphilic bacteria belonging to the Anaerobacillus genus.</title>
        <authorList>
            <person name="Bassil N.M."/>
            <person name="Lloyd J.R."/>
        </authorList>
    </citation>
    <scope>NUCLEOTIDE SEQUENCE [LARGE SCALE GENOMIC DNA]</scope>
    <source>
        <strain evidence="2 4">NB2006</strain>
    </source>
</reference>
<dbReference type="InterPro" id="IPR057574">
    <property type="entry name" value="nSTAND_NTPase5_dom"/>
</dbReference>
<dbReference type="Proteomes" id="UP000180175">
    <property type="component" value="Chromosome"/>
</dbReference>
<dbReference type="InterPro" id="IPR027417">
    <property type="entry name" value="P-loop_NTPase"/>
</dbReference>
<feature type="domain" description="Novel STAND NTPase 5" evidence="1">
    <location>
        <begin position="266"/>
        <end position="400"/>
    </location>
</feature>
<evidence type="ECO:0000313" key="4">
    <source>
        <dbReference type="Proteomes" id="UP000180175"/>
    </source>
</evidence>
<gene>
    <name evidence="2" type="ORF">AWH56_01645</name>
    <name evidence="3" type="ORF">AWH56_021820</name>
</gene>
<dbReference type="EMBL" id="LQXD01000003">
    <property type="protein sequence ID" value="OIJ23180.1"/>
    <property type="molecule type" value="Genomic_DNA"/>
</dbReference>
<organism evidence="2 4">
    <name type="scientific">Anaerobacillus isosaccharinicus</name>
    <dbReference type="NCBI Taxonomy" id="1532552"/>
    <lineage>
        <taxon>Bacteria</taxon>
        <taxon>Bacillati</taxon>
        <taxon>Bacillota</taxon>
        <taxon>Bacilli</taxon>
        <taxon>Bacillales</taxon>
        <taxon>Bacillaceae</taxon>
        <taxon>Anaerobacillus</taxon>
    </lineage>
</organism>
<evidence type="ECO:0000313" key="2">
    <source>
        <dbReference type="EMBL" id="OIJ23180.1"/>
    </source>
</evidence>
<dbReference type="SUPFAM" id="SSF52540">
    <property type="entry name" value="P-loop containing nucleoside triphosphate hydrolases"/>
    <property type="match status" value="1"/>
</dbReference>
<accession>A0A1S2MEX5</accession>
<dbReference type="RefSeq" id="WP_071315521.1">
    <property type="nucleotide sequence ID" value="NZ_CP063356.2"/>
</dbReference>
<evidence type="ECO:0000313" key="3">
    <source>
        <dbReference type="EMBL" id="QOY35299.1"/>
    </source>
</evidence>
<dbReference type="Pfam" id="PF25199">
    <property type="entry name" value="nSTAND_NTPase5"/>
    <property type="match status" value="1"/>
</dbReference>
<name>A0A1S2MEX5_9BACI</name>
<dbReference type="EMBL" id="CP063356">
    <property type="protein sequence ID" value="QOY35299.1"/>
    <property type="molecule type" value="Genomic_DNA"/>
</dbReference>
<sequence>MAKGTKKKQNKKRRTGAEIERARTGGQIALMGYDYQLVYSCYIALEFLDDENKSLKLEGIEDVDTFSSMLDDHMIVEHVQLKHSKEKQDASFFDSILSNFLEVYLTDKQNTNKYFRLVYDMEIAKGNLSMLIAYKLDKTVIQFWTNKIDKIKEENPQWDWTDFNFQVFSKQLKFEKVTQNELEQKISCLMIDKYEISTGNEQLFINSLFYSIFQAAKNRRKITHPMLREIVQSVKDDVARGFQNPAFHWFEKIDFNKLKTAKENMEYYEGKKASPADIINGLPIRRKNLEKEIEESITENKITVIKSSCGQGKTTLAWQAAYNLSKEFTVYKLNWCKETKEIDNIIQFINSRSKLGEKTLIVLDNLDVDLKEWNKLAQLLEGKITLNYRLLITSREDDWYTFAGDQSNLMKLKIINISLNRDQAKNIYENLKERNKIHDEIRNWQSAWERVEDKQILIEYIYLLTHGEMLEERLSQQLKNINTDKVSNIKLEVLRLISLADVIGIPLRSDKLINEITSESGFNADINEILQSLENEFFLKAEVGSYVEGLHPVRSQHISDMLHLYLPTSRTLSKLLSIVDESYIAKLFSQIALHVDIEQDEFYSSLSKKMKLKSYAFIVSTIEGLFSGSVLKYFKENKTYFDNANERGGLLLFLMEIGPWNSRSEMDFELKTLKRINEIVPENENIKYLLNMTEQIEKLDIEKSDLYIYAYYLYNELNSGILKRDISSYSMLASWLSRLSKNFDIVTSLNYDEIWMNREKWNFDEISLLMYEFHSLDPNKYKEFIEKNKDSIFRFLKVKTNSIKIFELEDDLCIEYILTPQDVGKANNYSVKRINEVCRFLPIYNKYITTAIKLEIELYSGLNLPDESYKAMPIDKIKLGFNTDLTVLWKNSILSHYEFPSIYDWQEHWMNIRSSIITFIKLNICVLEYVLKQSKLTPEVRIIDNVRMEIFQSLLKEVLFPRENRPFENPIFLKGEISMVQQGFFVGIKNYIESYLNIVSRKKEGNASGIAIYNLRDAKYKLSAMQSGFRYIFQHTTFYFDLDEIEEQESLWLDRLINMNEFYLNHLPRKGGYTRAAVKEWNKEKENDRMQLINDKMKKLSEESSFNFLKTKKLYCERNINFLPVSVTDVDVNSETEMGRLIFTITDLTDVIESDVHYIVLLFLTSKFEHVGNGLRVATSYLKHLKESIMTGKDLITDNLLLPLPIEINQQHLECFEENIKVLMTPTKYSYENVDVFLTLLWEYYQYQVYFDISDNIERDFLQIENGRKVLKLDQLLNELQQNCDPQLFVRLSRLKNDVLENKAVFNDPQLNAWVNELALVLK</sequence>
<dbReference type="OrthoDB" id="2677960at2"/>
<reference evidence="3 4" key="2">
    <citation type="journal article" date="2017" name="Genome Announc.">
        <title>Draft Genome Sequences of Four Alkaliphilic Bacteria Belonging to the Anaerobacillus Genus.</title>
        <authorList>
            <person name="Bassil N.M."/>
            <person name="Lloyd J.R."/>
        </authorList>
    </citation>
    <scope>NUCLEOTIDE SEQUENCE [LARGE SCALE GENOMIC DNA]</scope>
    <source>
        <strain evidence="3 4">NB2006</strain>
    </source>
</reference>
<dbReference type="KEGG" id="aia:AWH56_021820"/>